<dbReference type="Proteomes" id="UP001597440">
    <property type="component" value="Unassembled WGS sequence"/>
</dbReference>
<organism evidence="1 2">
    <name type="scientific">Sphingobacterium tabacisoli</name>
    <dbReference type="NCBI Taxonomy" id="2044855"/>
    <lineage>
        <taxon>Bacteria</taxon>
        <taxon>Pseudomonadati</taxon>
        <taxon>Bacteroidota</taxon>
        <taxon>Sphingobacteriia</taxon>
        <taxon>Sphingobacteriales</taxon>
        <taxon>Sphingobacteriaceae</taxon>
        <taxon>Sphingobacterium</taxon>
    </lineage>
</organism>
<evidence type="ECO:0000313" key="1">
    <source>
        <dbReference type="EMBL" id="MFD2553171.1"/>
    </source>
</evidence>
<reference evidence="2" key="1">
    <citation type="journal article" date="2019" name="Int. J. Syst. Evol. Microbiol.">
        <title>The Global Catalogue of Microorganisms (GCM) 10K type strain sequencing project: providing services to taxonomists for standard genome sequencing and annotation.</title>
        <authorList>
            <consortium name="The Broad Institute Genomics Platform"/>
            <consortium name="The Broad Institute Genome Sequencing Center for Infectious Disease"/>
            <person name="Wu L."/>
            <person name="Ma J."/>
        </authorList>
    </citation>
    <scope>NUCLEOTIDE SEQUENCE [LARGE SCALE GENOMIC DNA]</scope>
    <source>
        <strain evidence="2">KCTC 52298</strain>
    </source>
</reference>
<comment type="caution">
    <text evidence="1">The sequence shown here is derived from an EMBL/GenBank/DDBJ whole genome shotgun (WGS) entry which is preliminary data.</text>
</comment>
<gene>
    <name evidence="1" type="ORF">ACFSQW_02120</name>
</gene>
<evidence type="ECO:0000313" key="2">
    <source>
        <dbReference type="Proteomes" id="UP001597440"/>
    </source>
</evidence>
<sequence>MSSHHIVRENQEPALLVQDFRALEKGLLDQLLEWSPTIITNTYSLDFFLSEGIKVDIVFSAMSIPYLQEETRLFSLEGSFFDTAISFLISKSYPAVNILCSEMDDTIIKYAEDINMVVFCENRRYVFVKTHYEKWKPKGEKIFVDPRVLKSQEGLRPTGGQSFETETDGFFRLIFNTEIFVCIGEEV</sequence>
<proteinExistence type="predicted"/>
<name>A0ABW5KX21_9SPHI</name>
<dbReference type="RefSeq" id="WP_210356454.1">
    <property type="nucleotide sequence ID" value="NZ_JAEQMU010000009.1"/>
</dbReference>
<dbReference type="EMBL" id="JBHULD010000003">
    <property type="protein sequence ID" value="MFD2553171.1"/>
    <property type="molecule type" value="Genomic_DNA"/>
</dbReference>
<keyword evidence="2" id="KW-1185">Reference proteome</keyword>
<protein>
    <submittedName>
        <fullName evidence="1">Thiamine diphosphokinase</fullName>
    </submittedName>
</protein>
<accession>A0ABW5KX21</accession>